<gene>
    <name evidence="2" type="ORF">DCCM_0227</name>
</gene>
<protein>
    <recommendedName>
        <fullName evidence="1">HTH cro/C1-type domain-containing protein</fullName>
    </recommendedName>
</protein>
<dbReference type="AlphaFoldDB" id="A0A2L2XCT8"/>
<name>A0A2L2XCT8_9FIRM</name>
<comment type="caution">
    <text evidence="2">The sequence shown here is derived from an EMBL/GenBank/DDBJ whole genome shotgun (WGS) entry which is preliminary data.</text>
</comment>
<keyword evidence="3" id="KW-1185">Reference proteome</keyword>
<feature type="domain" description="HTH cro/C1-type" evidence="1">
    <location>
        <begin position="28"/>
        <end position="52"/>
    </location>
</feature>
<dbReference type="EMBL" id="BFAV01000018">
    <property type="protein sequence ID" value="GBF32036.1"/>
    <property type="molecule type" value="Genomic_DNA"/>
</dbReference>
<evidence type="ECO:0000313" key="3">
    <source>
        <dbReference type="Proteomes" id="UP000239549"/>
    </source>
</evidence>
<organism evidence="2 3">
    <name type="scientific">Desulfocucumis palustris</name>
    <dbReference type="NCBI Taxonomy" id="1898651"/>
    <lineage>
        <taxon>Bacteria</taxon>
        <taxon>Bacillati</taxon>
        <taxon>Bacillota</taxon>
        <taxon>Clostridia</taxon>
        <taxon>Eubacteriales</taxon>
        <taxon>Desulfocucumaceae</taxon>
        <taxon>Desulfocucumis</taxon>
    </lineage>
</organism>
<dbReference type="Proteomes" id="UP000239549">
    <property type="component" value="Unassembled WGS sequence"/>
</dbReference>
<dbReference type="OrthoDB" id="1808039at2"/>
<dbReference type="InterPro" id="IPR001387">
    <property type="entry name" value="Cro/C1-type_HTH"/>
</dbReference>
<dbReference type="CDD" id="cd00093">
    <property type="entry name" value="HTH_XRE"/>
    <property type="match status" value="1"/>
</dbReference>
<sequence length="174" mass="19968">MNIWRLGDKVVSKDKIDHIIERAFELRARGMSQTEVAGRLGVDRTMICRLESLGEIRKGRKLAVIGFPVKNKEEVYTALAREGVDYIFLLTEEERWDFLGQKSGLELLNTIMDMITMAHTFDQIVVLGSNKRIKIIEAVLDKEIVGYEIGQSPIQEDKYVDTDEITRLIRAIKQ</sequence>
<dbReference type="RefSeq" id="WP_104370621.1">
    <property type="nucleotide sequence ID" value="NZ_BFAV01000018.1"/>
</dbReference>
<accession>A0A2L2XCT8</accession>
<evidence type="ECO:0000259" key="1">
    <source>
        <dbReference type="PROSITE" id="PS50943"/>
    </source>
</evidence>
<reference evidence="3" key="1">
    <citation type="submission" date="2018-02" db="EMBL/GenBank/DDBJ databases">
        <title>Genome sequence of Desulfocucumis palustris strain NAW-5.</title>
        <authorList>
            <person name="Watanabe M."/>
            <person name="Kojima H."/>
            <person name="Fukui M."/>
        </authorList>
    </citation>
    <scope>NUCLEOTIDE SEQUENCE [LARGE SCALE GENOMIC DNA]</scope>
    <source>
        <strain evidence="3">NAW-5</strain>
    </source>
</reference>
<proteinExistence type="predicted"/>
<evidence type="ECO:0000313" key="2">
    <source>
        <dbReference type="EMBL" id="GBF32036.1"/>
    </source>
</evidence>
<dbReference type="PROSITE" id="PS50943">
    <property type="entry name" value="HTH_CROC1"/>
    <property type="match status" value="1"/>
</dbReference>